<accession>A0A0D0TMV6</accession>
<evidence type="ECO:0000313" key="1">
    <source>
        <dbReference type="EMBL" id="KIR48002.1"/>
    </source>
</evidence>
<proteinExistence type="predicted"/>
<reference evidence="1" key="1">
    <citation type="submission" date="2015-01" db="EMBL/GenBank/DDBJ databases">
        <title>The Genome Sequence of Cryptococcus gattii CA1280.</title>
        <authorList>
            <consortium name="The Broad Institute Genomics Platform"/>
            <person name="Cuomo C."/>
            <person name="Litvintseva A."/>
            <person name="Chen Y."/>
            <person name="Heitman J."/>
            <person name="Sun S."/>
            <person name="Springer D."/>
            <person name="Dromer F."/>
            <person name="Young S."/>
            <person name="Zeng Q."/>
            <person name="Gargeya S."/>
            <person name="Abouelleil A."/>
            <person name="Alvarado L."/>
            <person name="Chapman S.B."/>
            <person name="Gainer-Dewar J."/>
            <person name="Goldberg J."/>
            <person name="Griggs A."/>
            <person name="Gujja S."/>
            <person name="Hansen M."/>
            <person name="Howarth C."/>
            <person name="Imamovic A."/>
            <person name="Larimer J."/>
            <person name="Murphy C."/>
            <person name="Naylor J."/>
            <person name="Pearson M."/>
            <person name="Priest M."/>
            <person name="Roberts A."/>
            <person name="Saif S."/>
            <person name="Shea T."/>
            <person name="Sykes S."/>
            <person name="Wortman J."/>
            <person name="Nusbaum C."/>
            <person name="Birren B."/>
        </authorList>
    </citation>
    <scope>NUCLEOTIDE SEQUENCE [LARGE SCALE GENOMIC DNA]</scope>
    <source>
        <strain evidence="1">CA1280</strain>
    </source>
</reference>
<dbReference type="AlphaFoldDB" id="A0A0D0TMV6"/>
<gene>
    <name evidence="1" type="ORF">I312_02516</name>
</gene>
<dbReference type="HOGENOM" id="CLU_2359669_0_0_1"/>
<dbReference type="EMBL" id="KN847978">
    <property type="protein sequence ID" value="KIR48002.1"/>
    <property type="molecule type" value="Genomic_DNA"/>
</dbReference>
<protein>
    <submittedName>
        <fullName evidence="1">Uncharacterized protein</fullName>
    </submittedName>
</protein>
<name>A0A0D0TMV6_CRYGA</name>
<sequence length="96" mass="11236">MVFDCKQAPPPRILPRSSCKLLDIFPKTSWRILRRQFTCLARMVNVCTFVSDAVIVKLVDEKPRTGIENERNPLHLTLTLHHLHLNSHDNHSFHRQ</sequence>
<organism evidence="1">
    <name type="scientific">Cryptococcus bacillisporus CA1280</name>
    <dbReference type="NCBI Taxonomy" id="1296109"/>
    <lineage>
        <taxon>Eukaryota</taxon>
        <taxon>Fungi</taxon>
        <taxon>Dikarya</taxon>
        <taxon>Basidiomycota</taxon>
        <taxon>Agaricomycotina</taxon>
        <taxon>Tremellomycetes</taxon>
        <taxon>Tremellales</taxon>
        <taxon>Cryptococcaceae</taxon>
        <taxon>Cryptococcus</taxon>
        <taxon>Cryptococcus gattii species complex</taxon>
    </lineage>
</organism>